<reference evidence="1 2" key="1">
    <citation type="submission" date="2018-03" db="EMBL/GenBank/DDBJ databases">
        <title>Genomic Encyclopedia of Type Strains, Phase III (KMG-III): the genomes of soil and plant-associated and newly described type strains.</title>
        <authorList>
            <person name="Whitman W."/>
        </authorList>
    </citation>
    <scope>NUCLEOTIDE SEQUENCE [LARGE SCALE GENOMIC DNA]</scope>
    <source>
        <strain evidence="1 2">CGMCC 1.12700</strain>
    </source>
</reference>
<dbReference type="OrthoDB" id="660226at2"/>
<dbReference type="RefSeq" id="WP_106521308.1">
    <property type="nucleotide sequence ID" value="NZ_PYGD01000001.1"/>
</dbReference>
<accession>A0A2P8DBK7</accession>
<dbReference type="AlphaFoldDB" id="A0A2P8DBK7"/>
<dbReference type="EMBL" id="PYGD01000001">
    <property type="protein sequence ID" value="PSK94613.1"/>
    <property type="molecule type" value="Genomic_DNA"/>
</dbReference>
<gene>
    <name evidence="1" type="ORF">B0I18_101772</name>
</gene>
<evidence type="ECO:0000313" key="2">
    <source>
        <dbReference type="Proteomes" id="UP000240572"/>
    </source>
</evidence>
<evidence type="ECO:0000313" key="1">
    <source>
        <dbReference type="EMBL" id="PSK94613.1"/>
    </source>
</evidence>
<comment type="caution">
    <text evidence="1">The sequence shown here is derived from an EMBL/GenBank/DDBJ whole genome shotgun (WGS) entry which is preliminary data.</text>
</comment>
<keyword evidence="2" id="KW-1185">Reference proteome</keyword>
<organism evidence="1 2">
    <name type="scientific">Taibaiella chishuiensis</name>
    <dbReference type="NCBI Taxonomy" id="1434707"/>
    <lineage>
        <taxon>Bacteria</taxon>
        <taxon>Pseudomonadati</taxon>
        <taxon>Bacteroidota</taxon>
        <taxon>Chitinophagia</taxon>
        <taxon>Chitinophagales</taxon>
        <taxon>Chitinophagaceae</taxon>
        <taxon>Taibaiella</taxon>
    </lineage>
</organism>
<dbReference type="Proteomes" id="UP000240572">
    <property type="component" value="Unassembled WGS sequence"/>
</dbReference>
<protein>
    <submittedName>
        <fullName evidence="1">Uncharacterized protein</fullName>
    </submittedName>
</protein>
<name>A0A2P8DBK7_9BACT</name>
<proteinExistence type="predicted"/>
<sequence>MNALYPAVPHYSSDFIVRLGFRETGTPATFRCIRNGEPLELKVYAFENRNSNQAIYYTEAYYQPTGQLRHTALFRFPNSEQHELMHKYCLHTLFFDEQIGEQFEQENKFHPPAHLQTEKADTLLQWVRSYWNTRHFNEQYKTLGGLNSKKDLISH</sequence>